<dbReference type="Gene3D" id="3.40.30.10">
    <property type="entry name" value="Glutaredoxin"/>
    <property type="match status" value="1"/>
</dbReference>
<evidence type="ECO:0000256" key="2">
    <source>
        <dbReference type="ARBA" id="ARBA00022490"/>
    </source>
</evidence>
<dbReference type="EnsemblProtists" id="PYU1_T000239">
    <property type="protein sequence ID" value="PYU1_T000239"/>
    <property type="gene ID" value="PYU1_G000239"/>
</dbReference>
<evidence type="ECO:0000259" key="3">
    <source>
        <dbReference type="PROSITE" id="PS50404"/>
    </source>
</evidence>
<dbReference type="PANTHER" id="PTHR43917:SF8">
    <property type="entry name" value="GH16740P-RELATED"/>
    <property type="match status" value="1"/>
</dbReference>
<dbReference type="InParanoid" id="K3W5J8"/>
<evidence type="ECO:0000313" key="5">
    <source>
        <dbReference type="EnsemblProtists" id="PYU1_T000239"/>
    </source>
</evidence>
<comment type="subcellular location">
    <subcellularLocation>
        <location evidence="1">Cytoplasm</location>
    </subcellularLocation>
</comment>
<dbReference type="InterPro" id="IPR040079">
    <property type="entry name" value="Glutathione_S-Trfase"/>
</dbReference>
<evidence type="ECO:0000259" key="4">
    <source>
        <dbReference type="PROSITE" id="PS50405"/>
    </source>
</evidence>
<dbReference type="AlphaFoldDB" id="K3W5J8"/>
<dbReference type="HOGENOM" id="CLU_011226_2_3_1"/>
<dbReference type="InterPro" id="IPR004045">
    <property type="entry name" value="Glutathione_S-Trfase_N"/>
</dbReference>
<dbReference type="GO" id="GO:0003735">
    <property type="term" value="F:structural constituent of ribosome"/>
    <property type="evidence" value="ECO:0007669"/>
    <property type="project" value="InterPro"/>
</dbReference>
<dbReference type="Gene3D" id="1.20.1050.10">
    <property type="match status" value="1"/>
</dbReference>
<accession>K3W5J8</accession>
<reference evidence="6" key="1">
    <citation type="journal article" date="2010" name="Genome Biol.">
        <title>Genome sequence of the necrotrophic plant pathogen Pythium ultimum reveals original pathogenicity mechanisms and effector repertoire.</title>
        <authorList>
            <person name="Levesque C.A."/>
            <person name="Brouwer H."/>
            <person name="Cano L."/>
            <person name="Hamilton J.P."/>
            <person name="Holt C."/>
            <person name="Huitema E."/>
            <person name="Raffaele S."/>
            <person name="Robideau G.P."/>
            <person name="Thines M."/>
            <person name="Win J."/>
            <person name="Zerillo M.M."/>
            <person name="Beakes G.W."/>
            <person name="Boore J.L."/>
            <person name="Busam D."/>
            <person name="Dumas B."/>
            <person name="Ferriera S."/>
            <person name="Fuerstenberg S.I."/>
            <person name="Gachon C.M."/>
            <person name="Gaulin E."/>
            <person name="Govers F."/>
            <person name="Grenville-Briggs L."/>
            <person name="Horner N."/>
            <person name="Hostetler J."/>
            <person name="Jiang R.H."/>
            <person name="Johnson J."/>
            <person name="Krajaejun T."/>
            <person name="Lin H."/>
            <person name="Meijer H.J."/>
            <person name="Moore B."/>
            <person name="Morris P."/>
            <person name="Phuntmart V."/>
            <person name="Puiu D."/>
            <person name="Shetty J."/>
            <person name="Stajich J.E."/>
            <person name="Tripathy S."/>
            <person name="Wawra S."/>
            <person name="van West P."/>
            <person name="Whitty B.R."/>
            <person name="Coutinho P.M."/>
            <person name="Henrissat B."/>
            <person name="Martin F."/>
            <person name="Thomas P.D."/>
            <person name="Tyler B.M."/>
            <person name="De Vries R.P."/>
            <person name="Kamoun S."/>
            <person name="Yandell M."/>
            <person name="Tisserat N."/>
            <person name="Buell C.R."/>
        </authorList>
    </citation>
    <scope>NUCLEOTIDE SEQUENCE</scope>
    <source>
        <strain evidence="6">DAOM:BR144</strain>
    </source>
</reference>
<dbReference type="Proteomes" id="UP000019132">
    <property type="component" value="Unassembled WGS sequence"/>
</dbReference>
<feature type="domain" description="GST N-terminal" evidence="3">
    <location>
        <begin position="1"/>
        <end position="82"/>
    </location>
</feature>
<evidence type="ECO:0000313" key="6">
    <source>
        <dbReference type="Proteomes" id="UP000019132"/>
    </source>
</evidence>
<dbReference type="Pfam" id="PF16053">
    <property type="entry name" value="MRP-S34"/>
    <property type="match status" value="1"/>
</dbReference>
<dbReference type="InterPro" id="IPR004046">
    <property type="entry name" value="GST_C"/>
</dbReference>
<dbReference type="InterPro" id="IPR051369">
    <property type="entry name" value="GST_Theta"/>
</dbReference>
<proteinExistence type="predicted"/>
<dbReference type="InterPro" id="IPR010987">
    <property type="entry name" value="Glutathione-S-Trfase_C-like"/>
</dbReference>
<dbReference type="PANTHER" id="PTHR43917">
    <property type="match status" value="1"/>
</dbReference>
<dbReference type="OMA" id="YHDEMLA"/>
<keyword evidence="6" id="KW-1185">Reference proteome</keyword>
<dbReference type="SUPFAM" id="SSF47616">
    <property type="entry name" value="GST C-terminal domain-like"/>
    <property type="match status" value="1"/>
</dbReference>
<evidence type="ECO:0008006" key="7">
    <source>
        <dbReference type="Google" id="ProtNLM"/>
    </source>
</evidence>
<dbReference type="SUPFAM" id="SSF52833">
    <property type="entry name" value="Thioredoxin-like"/>
    <property type="match status" value="1"/>
</dbReference>
<dbReference type="GO" id="GO:0005739">
    <property type="term" value="C:mitochondrion"/>
    <property type="evidence" value="ECO:0007669"/>
    <property type="project" value="InterPro"/>
</dbReference>
<dbReference type="GO" id="GO:0006749">
    <property type="term" value="P:glutathione metabolic process"/>
    <property type="evidence" value="ECO:0007669"/>
    <property type="project" value="TreeGrafter"/>
</dbReference>
<dbReference type="Pfam" id="PF13417">
    <property type="entry name" value="GST_N_3"/>
    <property type="match status" value="1"/>
</dbReference>
<organism evidence="5 6">
    <name type="scientific">Globisporangium ultimum (strain ATCC 200006 / CBS 805.95 / DAOM BR144)</name>
    <name type="common">Pythium ultimum</name>
    <dbReference type="NCBI Taxonomy" id="431595"/>
    <lineage>
        <taxon>Eukaryota</taxon>
        <taxon>Sar</taxon>
        <taxon>Stramenopiles</taxon>
        <taxon>Oomycota</taxon>
        <taxon>Peronosporomycetes</taxon>
        <taxon>Pythiales</taxon>
        <taxon>Pythiaceae</taxon>
        <taxon>Globisporangium</taxon>
    </lineage>
</organism>
<dbReference type="InterPro" id="IPR036249">
    <property type="entry name" value="Thioredoxin-like_sf"/>
</dbReference>
<name>K3W5J8_GLOUD</name>
<dbReference type="PROSITE" id="PS50405">
    <property type="entry name" value="GST_CTER"/>
    <property type="match status" value="1"/>
</dbReference>
<dbReference type="VEuPathDB" id="FungiDB:PYU1_G000239"/>
<dbReference type="STRING" id="431595.K3W5J8"/>
<reference evidence="5" key="3">
    <citation type="submission" date="2015-02" db="UniProtKB">
        <authorList>
            <consortium name="EnsemblProtists"/>
        </authorList>
    </citation>
    <scope>IDENTIFICATION</scope>
    <source>
        <strain evidence="5">DAOM BR144</strain>
    </source>
</reference>
<dbReference type="Pfam" id="PF14497">
    <property type="entry name" value="GST_C_3"/>
    <property type="match status" value="1"/>
</dbReference>
<feature type="domain" description="GST C-terminal" evidence="4">
    <location>
        <begin position="87"/>
        <end position="221"/>
    </location>
</feature>
<dbReference type="eggNOG" id="KOG0867">
    <property type="taxonomic scope" value="Eukaryota"/>
</dbReference>
<sequence length="301" mass="34960">MAEELYASPISQPSRAVHWLCKVNNYPIDYKYTDSGKGATRTEEFLQLNPMGKIPVLKDGDFVLSESHAIMIYLADKHGWEKWCPKDLKIRARITEYMNWHHHNARRSSEIFINQFFVNIGRSKPSIEASLKRKDQTIGDIFRILEFWLRHGNLYLVSATEPTVVDLSCYNEVVQLEVMGLLTDVEDKFPKVAAWLKRMKDLPYHDEMLAPMINMAASTKAIGNVFQVLCPTRNYGVGTRVTRKIWSKFPEPTYWEITRIHPSPDLKHGKVFGRFTFRGKTDPVEKRINVPLKKDWVFAEL</sequence>
<dbReference type="InterPro" id="IPR032053">
    <property type="entry name" value="Ribosomal_mS34"/>
</dbReference>
<protein>
    <recommendedName>
        <fullName evidence="7">GST N-terminal domain-containing protein</fullName>
    </recommendedName>
</protein>
<dbReference type="SFLD" id="SFLDG00358">
    <property type="entry name" value="Main_(cytGST)"/>
    <property type="match status" value="1"/>
</dbReference>
<dbReference type="GO" id="GO:0004364">
    <property type="term" value="F:glutathione transferase activity"/>
    <property type="evidence" value="ECO:0007669"/>
    <property type="project" value="TreeGrafter"/>
</dbReference>
<dbReference type="InterPro" id="IPR036282">
    <property type="entry name" value="Glutathione-S-Trfase_C_sf"/>
</dbReference>
<dbReference type="PROSITE" id="PS50404">
    <property type="entry name" value="GST_NTER"/>
    <property type="match status" value="1"/>
</dbReference>
<reference evidence="6" key="2">
    <citation type="submission" date="2010-04" db="EMBL/GenBank/DDBJ databases">
        <authorList>
            <person name="Buell R."/>
            <person name="Hamilton J."/>
            <person name="Hostetler J."/>
        </authorList>
    </citation>
    <scope>NUCLEOTIDE SEQUENCE [LARGE SCALE GENOMIC DNA]</scope>
    <source>
        <strain evidence="6">DAOM:BR144</strain>
    </source>
</reference>
<dbReference type="EMBL" id="GL376636">
    <property type="status" value="NOT_ANNOTATED_CDS"/>
    <property type="molecule type" value="Genomic_DNA"/>
</dbReference>
<dbReference type="SFLD" id="SFLDS00019">
    <property type="entry name" value="Glutathione_Transferase_(cytos"/>
    <property type="match status" value="1"/>
</dbReference>
<keyword evidence="2" id="KW-0963">Cytoplasm</keyword>
<evidence type="ECO:0000256" key="1">
    <source>
        <dbReference type="ARBA" id="ARBA00004496"/>
    </source>
</evidence>